<evidence type="ECO:0000313" key="2">
    <source>
        <dbReference type="Proteomes" id="UP000886520"/>
    </source>
</evidence>
<organism evidence="1 2">
    <name type="scientific">Adiantum capillus-veneris</name>
    <name type="common">Maidenhair fern</name>
    <dbReference type="NCBI Taxonomy" id="13818"/>
    <lineage>
        <taxon>Eukaryota</taxon>
        <taxon>Viridiplantae</taxon>
        <taxon>Streptophyta</taxon>
        <taxon>Embryophyta</taxon>
        <taxon>Tracheophyta</taxon>
        <taxon>Polypodiopsida</taxon>
        <taxon>Polypodiidae</taxon>
        <taxon>Polypodiales</taxon>
        <taxon>Pteridineae</taxon>
        <taxon>Pteridaceae</taxon>
        <taxon>Vittarioideae</taxon>
        <taxon>Adiantum</taxon>
    </lineage>
</organism>
<evidence type="ECO:0000313" key="1">
    <source>
        <dbReference type="EMBL" id="KAI5082724.1"/>
    </source>
</evidence>
<comment type="caution">
    <text evidence="1">The sequence shown here is derived from an EMBL/GenBank/DDBJ whole genome shotgun (WGS) entry which is preliminary data.</text>
</comment>
<proteinExistence type="predicted"/>
<sequence>MAGQSEQTLCDDIDSESISEVREYPIEKRREFVDLQSQILFHEFGQDSAWLEDQYLLFGRSGRKWNVLTIFIDDVMAWDVNVKLLTLKRKLGLVDRYKVFMLYVDDESFSFGDVQTYDKVFYKGELFKIGNDVVVKVDALDTLSEERGHWKACITSFFSMQLDGKAMMFFGATYYKQCITGDNYSEELVIDTMTGMSILQKTPLPFTWDSVRPIYYLLHKFIPLPLPRSQRLIAYEVKDLKQRAKLLMEGNCGNVPLWLEHDDIVKVRLENNGTIQFKHAVVRCVQCDSKITKLAILKSDASDPHIWKVHEEENTWRDWDSCVLLIKDWIVLKRKKVRNLGESDRWIPILWRCP</sequence>
<dbReference type="EMBL" id="JABFUD020000002">
    <property type="protein sequence ID" value="KAI5082724.1"/>
    <property type="molecule type" value="Genomic_DNA"/>
</dbReference>
<protein>
    <submittedName>
        <fullName evidence="1">Uncharacterized protein</fullName>
    </submittedName>
</protein>
<dbReference type="Proteomes" id="UP000886520">
    <property type="component" value="Chromosome 3"/>
</dbReference>
<accession>A0A9D4VAF0</accession>
<keyword evidence="2" id="KW-1185">Reference proteome</keyword>
<name>A0A9D4VAF0_ADICA</name>
<gene>
    <name evidence="1" type="ORF">GOP47_0002467</name>
</gene>
<reference evidence="1" key="1">
    <citation type="submission" date="2021-01" db="EMBL/GenBank/DDBJ databases">
        <title>Adiantum capillus-veneris genome.</title>
        <authorList>
            <person name="Fang Y."/>
            <person name="Liao Q."/>
        </authorList>
    </citation>
    <scope>NUCLEOTIDE SEQUENCE</scope>
    <source>
        <strain evidence="1">H3</strain>
        <tissue evidence="1">Leaf</tissue>
    </source>
</reference>
<dbReference type="AlphaFoldDB" id="A0A9D4VAF0"/>